<evidence type="ECO:0008006" key="4">
    <source>
        <dbReference type="Google" id="ProtNLM"/>
    </source>
</evidence>
<evidence type="ECO:0000313" key="3">
    <source>
        <dbReference type="Proteomes" id="UP000811609"/>
    </source>
</evidence>
<comment type="caution">
    <text evidence="2">The sequence shown here is derived from an EMBL/GenBank/DDBJ whole genome shotgun (WGS) entry which is preliminary data.</text>
</comment>
<keyword evidence="1" id="KW-0732">Signal</keyword>
<sequence length="115" mass="13438">MKLIPFSAFWLRSSVVPVLISLISDTWSIGPHDIKFIFVRGESITVACCWGFRASPLRCTMAWAWRTLTNPIQRFSELRDSYTFCCLWLPFVFLSVWLPFRILDSCFSKPNRKLP</sequence>
<dbReference type="AlphaFoldDB" id="A0A8T1RR87"/>
<gene>
    <name evidence="2" type="ORF">CIPAW_01G168300</name>
</gene>
<dbReference type="EMBL" id="CM031809">
    <property type="protein sequence ID" value="KAG6668411.1"/>
    <property type="molecule type" value="Genomic_DNA"/>
</dbReference>
<accession>A0A8T1RR87</accession>
<dbReference type="PANTHER" id="PTHR35631">
    <property type="entry name" value="OS08G0114150 PROTEIN"/>
    <property type="match status" value="1"/>
</dbReference>
<organism evidence="2 3">
    <name type="scientific">Carya illinoinensis</name>
    <name type="common">Pecan</name>
    <dbReference type="NCBI Taxonomy" id="32201"/>
    <lineage>
        <taxon>Eukaryota</taxon>
        <taxon>Viridiplantae</taxon>
        <taxon>Streptophyta</taxon>
        <taxon>Embryophyta</taxon>
        <taxon>Tracheophyta</taxon>
        <taxon>Spermatophyta</taxon>
        <taxon>Magnoliopsida</taxon>
        <taxon>eudicotyledons</taxon>
        <taxon>Gunneridae</taxon>
        <taxon>Pentapetalae</taxon>
        <taxon>rosids</taxon>
        <taxon>fabids</taxon>
        <taxon>Fagales</taxon>
        <taxon>Juglandaceae</taxon>
        <taxon>Carya</taxon>
    </lineage>
</organism>
<evidence type="ECO:0000256" key="1">
    <source>
        <dbReference type="SAM" id="SignalP"/>
    </source>
</evidence>
<evidence type="ECO:0000313" key="2">
    <source>
        <dbReference type="EMBL" id="KAG6668411.1"/>
    </source>
</evidence>
<dbReference type="PANTHER" id="PTHR35631:SF6">
    <property type="entry name" value="SECRETED PROTEIN"/>
    <property type="match status" value="1"/>
</dbReference>
<name>A0A8T1RR87_CARIL</name>
<proteinExistence type="predicted"/>
<keyword evidence="3" id="KW-1185">Reference proteome</keyword>
<feature type="signal peptide" evidence="1">
    <location>
        <begin position="1"/>
        <end position="28"/>
    </location>
</feature>
<feature type="chain" id="PRO_5035752928" description="Secreted protein" evidence="1">
    <location>
        <begin position="29"/>
        <end position="115"/>
    </location>
</feature>
<dbReference type="Proteomes" id="UP000811609">
    <property type="component" value="Chromosome 1"/>
</dbReference>
<reference evidence="2" key="1">
    <citation type="submission" date="2020-12" db="EMBL/GenBank/DDBJ databases">
        <title>WGS assembly of Carya illinoinensis cv. Pawnee.</title>
        <authorList>
            <person name="Platts A."/>
            <person name="Shu S."/>
            <person name="Wright S."/>
            <person name="Barry K."/>
            <person name="Edger P."/>
            <person name="Pires J.C."/>
            <person name="Schmutz J."/>
        </authorList>
    </citation>
    <scope>NUCLEOTIDE SEQUENCE</scope>
    <source>
        <tissue evidence="2">Leaf</tissue>
    </source>
</reference>
<protein>
    <recommendedName>
        <fullName evidence="4">Secreted protein</fullName>
    </recommendedName>
</protein>